<keyword evidence="1" id="KW-1133">Transmembrane helix</keyword>
<evidence type="ECO:0000313" key="2">
    <source>
        <dbReference type="EMBL" id="RZM71224.1"/>
    </source>
</evidence>
<sequence length="88" mass="10235">MWLQTLYDKGEFWLDGHFLYLFGFFTTVCFAVIEAEWMLLLTSPLVAFLAAILLGLILFCLFMALAITLFSCLLCCYIKQMLFNKLTR</sequence>
<protein>
    <submittedName>
        <fullName evidence="2">Uncharacterized protein</fullName>
    </submittedName>
</protein>
<dbReference type="Proteomes" id="UP000292345">
    <property type="component" value="Unassembled WGS sequence"/>
</dbReference>
<keyword evidence="1" id="KW-0472">Membrane</keyword>
<accession>A0A4V2E1G8</accession>
<evidence type="ECO:0000256" key="1">
    <source>
        <dbReference type="SAM" id="Phobius"/>
    </source>
</evidence>
<feature type="transmembrane region" description="Helical" evidence="1">
    <location>
        <begin position="12"/>
        <end position="33"/>
    </location>
</feature>
<comment type="caution">
    <text evidence="2">The sequence shown here is derived from an EMBL/GenBank/DDBJ whole genome shotgun (WGS) entry which is preliminary data.</text>
</comment>
<evidence type="ECO:0000313" key="3">
    <source>
        <dbReference type="Proteomes" id="UP000292345"/>
    </source>
</evidence>
<keyword evidence="1" id="KW-0812">Transmembrane</keyword>
<organism evidence="2 3">
    <name type="scientific">Pseudoalteromonas rubra</name>
    <dbReference type="NCBI Taxonomy" id="43658"/>
    <lineage>
        <taxon>Bacteria</taxon>
        <taxon>Pseudomonadati</taxon>
        <taxon>Pseudomonadota</taxon>
        <taxon>Gammaproteobacteria</taxon>
        <taxon>Alteromonadales</taxon>
        <taxon>Pseudoalteromonadaceae</taxon>
        <taxon>Pseudoalteromonas</taxon>
    </lineage>
</organism>
<feature type="transmembrane region" description="Helical" evidence="1">
    <location>
        <begin position="45"/>
        <end position="78"/>
    </location>
</feature>
<dbReference type="AlphaFoldDB" id="A0A4V2E1G8"/>
<proteinExistence type="predicted"/>
<dbReference type="EMBL" id="PPUZ01000124">
    <property type="protein sequence ID" value="RZM71224.1"/>
    <property type="molecule type" value="Genomic_DNA"/>
</dbReference>
<reference evidence="2 3" key="1">
    <citation type="submission" date="2018-01" db="EMBL/GenBank/DDBJ databases">
        <title>Co-occurrence of chitin degradation, pigmentation and bioactivity in marine Pseudoalteromonas.</title>
        <authorList>
            <person name="Paulsen S."/>
            <person name="Gram L."/>
            <person name="Machado H."/>
        </authorList>
    </citation>
    <scope>NUCLEOTIDE SEQUENCE [LARGE SCALE GENOMIC DNA]</scope>
    <source>
        <strain evidence="2 3">S1946</strain>
    </source>
</reference>
<name>A0A4V2E1G8_9GAMM</name>
<gene>
    <name evidence="2" type="ORF">C3B51_22775</name>
</gene>